<accession>V4LLF1</accession>
<keyword evidence="5" id="KW-0498">Mitosis</keyword>
<dbReference type="KEGG" id="eus:EUTSA_v10003465mg"/>
<keyword evidence="9" id="KW-0137">Centromere</keyword>
<keyword evidence="11" id="KW-1185">Reference proteome</keyword>
<evidence type="ECO:0000256" key="6">
    <source>
        <dbReference type="ARBA" id="ARBA00022838"/>
    </source>
</evidence>
<dbReference type="GO" id="GO:0000444">
    <property type="term" value="C:MIS12/MIND type complex"/>
    <property type="evidence" value="ECO:0007669"/>
    <property type="project" value="TreeGrafter"/>
</dbReference>
<dbReference type="OrthoDB" id="1884855at2759"/>
<dbReference type="GO" id="GO:0005634">
    <property type="term" value="C:nucleus"/>
    <property type="evidence" value="ECO:0007669"/>
    <property type="project" value="EnsemblPlants"/>
</dbReference>
<comment type="similarity">
    <text evidence="2">Belongs to the mis12 family.</text>
</comment>
<keyword evidence="8" id="KW-0131">Cell cycle</keyword>
<evidence type="ECO:0000256" key="3">
    <source>
        <dbReference type="ARBA" id="ARBA00022454"/>
    </source>
</evidence>
<evidence type="ECO:0000256" key="5">
    <source>
        <dbReference type="ARBA" id="ARBA00022776"/>
    </source>
</evidence>
<dbReference type="GO" id="GO:0051382">
    <property type="term" value="P:kinetochore assembly"/>
    <property type="evidence" value="ECO:0007669"/>
    <property type="project" value="TreeGrafter"/>
</dbReference>
<dbReference type="Gramene" id="ESQ44544">
    <property type="protein sequence ID" value="ESQ44544"/>
    <property type="gene ID" value="EUTSA_v10003465mg"/>
</dbReference>
<evidence type="ECO:0000313" key="10">
    <source>
        <dbReference type="EMBL" id="ESQ44544.1"/>
    </source>
</evidence>
<dbReference type="STRING" id="72664.V4LLF1"/>
<dbReference type="Pfam" id="PF05859">
    <property type="entry name" value="Mis12"/>
    <property type="match status" value="1"/>
</dbReference>
<evidence type="ECO:0000256" key="2">
    <source>
        <dbReference type="ARBA" id="ARBA00008643"/>
    </source>
</evidence>
<sequence>MEGSKSEAVFDSMNLNPQLFINETINTVNDVVDEAFDLYFHEASKALKIEGGSDDRSDELSNGMDCVRDMIQSVLDDRLDMWEVFCIRHIFAVPEEYMLPESDESSVDNIQDGSYDLELDAQLDSLRHKLTLVGERSAELNLELQALERTSASNEQSTRLVNEALRVYDESSVDDMFKEMAEVASELRAGIDRLKTRRMNAVDSDKVERLKNDGKEFPAATSDGKLEDLEKFLAEIRKM</sequence>
<evidence type="ECO:0000256" key="8">
    <source>
        <dbReference type="ARBA" id="ARBA00023306"/>
    </source>
</evidence>
<protein>
    <recommendedName>
        <fullName evidence="12">Protein MIS12 homolog</fullName>
    </recommendedName>
</protein>
<dbReference type="AlphaFoldDB" id="V4LLF1"/>
<evidence type="ECO:0000256" key="7">
    <source>
        <dbReference type="ARBA" id="ARBA00023054"/>
    </source>
</evidence>
<dbReference type="InterPro" id="IPR008685">
    <property type="entry name" value="Centromere_Mis12"/>
</dbReference>
<evidence type="ECO:0008006" key="12">
    <source>
        <dbReference type="Google" id="ProtNLM"/>
    </source>
</evidence>
<name>V4LLF1_EUTSA</name>
<dbReference type="PANTHER" id="PTHR14527:SF2">
    <property type="entry name" value="PROTEIN MIS12 HOMOLOG"/>
    <property type="match status" value="1"/>
</dbReference>
<dbReference type="eggNOG" id="ENOG502QVA6">
    <property type="taxonomic scope" value="Eukaryota"/>
</dbReference>
<dbReference type="PANTHER" id="PTHR14527">
    <property type="entry name" value="PROTEIN MIS12 HOMOLOG"/>
    <property type="match status" value="1"/>
</dbReference>
<organism evidence="10 11">
    <name type="scientific">Eutrema salsugineum</name>
    <name type="common">Saltwater cress</name>
    <name type="synonym">Sisymbrium salsugineum</name>
    <dbReference type="NCBI Taxonomy" id="72664"/>
    <lineage>
        <taxon>Eukaryota</taxon>
        <taxon>Viridiplantae</taxon>
        <taxon>Streptophyta</taxon>
        <taxon>Embryophyta</taxon>
        <taxon>Tracheophyta</taxon>
        <taxon>Spermatophyta</taxon>
        <taxon>Magnoliopsida</taxon>
        <taxon>eudicotyledons</taxon>
        <taxon>Gunneridae</taxon>
        <taxon>Pentapetalae</taxon>
        <taxon>rosids</taxon>
        <taxon>malvids</taxon>
        <taxon>Brassicales</taxon>
        <taxon>Brassicaceae</taxon>
        <taxon>Eutremeae</taxon>
        <taxon>Eutrema</taxon>
    </lineage>
</organism>
<proteinExistence type="inferred from homology"/>
<gene>
    <name evidence="10" type="ORF">EUTSA_v10003465mg</name>
</gene>
<keyword evidence="3" id="KW-0158">Chromosome</keyword>
<dbReference type="Proteomes" id="UP000030689">
    <property type="component" value="Unassembled WGS sequence"/>
</dbReference>
<dbReference type="GO" id="GO:0051301">
    <property type="term" value="P:cell division"/>
    <property type="evidence" value="ECO:0007669"/>
    <property type="project" value="UniProtKB-KW"/>
</dbReference>
<reference evidence="10 11" key="1">
    <citation type="journal article" date="2013" name="Front. Plant Sci.">
        <title>The Reference Genome of the Halophytic Plant Eutrema salsugineum.</title>
        <authorList>
            <person name="Yang R."/>
            <person name="Jarvis D.E."/>
            <person name="Chen H."/>
            <person name="Beilstein M.A."/>
            <person name="Grimwood J."/>
            <person name="Jenkins J."/>
            <person name="Shu S."/>
            <person name="Prochnik S."/>
            <person name="Xin M."/>
            <person name="Ma C."/>
            <person name="Schmutz J."/>
            <person name="Wing R.A."/>
            <person name="Mitchell-Olds T."/>
            <person name="Schumaker K.S."/>
            <person name="Wang X."/>
        </authorList>
    </citation>
    <scope>NUCLEOTIDE SEQUENCE [LARGE SCALE GENOMIC DNA]</scope>
</reference>
<keyword evidence="6" id="KW-0995">Kinetochore</keyword>
<evidence type="ECO:0000256" key="4">
    <source>
        <dbReference type="ARBA" id="ARBA00022618"/>
    </source>
</evidence>
<keyword evidence="4" id="KW-0132">Cell division</keyword>
<comment type="subcellular location">
    <subcellularLocation>
        <location evidence="1">Chromosome</location>
        <location evidence="1">Centromere</location>
        <location evidence="1">Kinetochore</location>
    </subcellularLocation>
</comment>
<evidence type="ECO:0000256" key="9">
    <source>
        <dbReference type="ARBA" id="ARBA00023328"/>
    </source>
</evidence>
<dbReference type="EMBL" id="KI517447">
    <property type="protein sequence ID" value="ESQ44544.1"/>
    <property type="molecule type" value="Genomic_DNA"/>
</dbReference>
<evidence type="ECO:0000256" key="1">
    <source>
        <dbReference type="ARBA" id="ARBA00004629"/>
    </source>
</evidence>
<evidence type="ECO:0000313" key="11">
    <source>
        <dbReference type="Proteomes" id="UP000030689"/>
    </source>
</evidence>
<dbReference type="GO" id="GO:0000070">
    <property type="term" value="P:mitotic sister chromatid segregation"/>
    <property type="evidence" value="ECO:0007669"/>
    <property type="project" value="TreeGrafter"/>
</dbReference>
<keyword evidence="7" id="KW-0175">Coiled coil</keyword>
<dbReference type="OMA" id="QNAICDP"/>